<dbReference type="GO" id="GO:0017057">
    <property type="term" value="F:6-phosphogluconolactonase activity"/>
    <property type="evidence" value="ECO:0007669"/>
    <property type="project" value="UniProtKB-UniRule"/>
</dbReference>
<evidence type="ECO:0000256" key="4">
    <source>
        <dbReference type="ARBA" id="ARBA00010662"/>
    </source>
</evidence>
<comment type="pathway">
    <text evidence="3 7">Carbohydrate degradation; pentose phosphate pathway; D-ribulose 5-phosphate from D-glucose 6-phosphate (oxidative stage): step 2/3.</text>
</comment>
<dbReference type="Proteomes" id="UP000886335">
    <property type="component" value="Unassembled WGS sequence"/>
</dbReference>
<dbReference type="InterPro" id="IPR039104">
    <property type="entry name" value="6PGL"/>
</dbReference>
<dbReference type="EMBL" id="DSBW01000036">
    <property type="protein sequence ID" value="HED30391.1"/>
    <property type="molecule type" value="Genomic_DNA"/>
</dbReference>
<dbReference type="CDD" id="cd01400">
    <property type="entry name" value="6PGL"/>
    <property type="match status" value="1"/>
</dbReference>
<comment type="function">
    <text evidence="2 7">Hydrolysis of 6-phosphogluconolactone to 6-phosphogluconate.</text>
</comment>
<dbReference type="InterPro" id="IPR006148">
    <property type="entry name" value="Glc/Gal-6P_isomerase"/>
</dbReference>
<evidence type="ECO:0000256" key="2">
    <source>
        <dbReference type="ARBA" id="ARBA00002681"/>
    </source>
</evidence>
<dbReference type="PANTHER" id="PTHR11054">
    <property type="entry name" value="6-PHOSPHOGLUCONOLACTONASE"/>
    <property type="match status" value="1"/>
</dbReference>
<gene>
    <name evidence="7 9" type="primary">pgl</name>
    <name evidence="9" type="ORF">ENN50_01605</name>
</gene>
<dbReference type="GO" id="GO:0006098">
    <property type="term" value="P:pentose-phosphate shunt"/>
    <property type="evidence" value="ECO:0007669"/>
    <property type="project" value="UniProtKB-UniPathway"/>
</dbReference>
<sequence>MIEKPAEQASVFIASVIAEAARKAVAAYGLCSLVLAGGSSPKTVYSILAKGDPTVHEGPLPWEHILLFWGDERCAGPLYSNFTMVKEHLLDGIEIPPSNVLVMPQVTSGAGSAAESYETTIRSTFYNRLPERILNGFPVFDIVLLGMGEDGHTASLFPGNMQALEEDERWVIDTYSTSAAPPGERITLTLPVINNAGLVIIGVSGEKKHAVARQVLAGHRPDLPVSRVKPGNGRMIWVLGT</sequence>
<dbReference type="InterPro" id="IPR005900">
    <property type="entry name" value="6-phosphogluconolactonase_DevB"/>
</dbReference>
<evidence type="ECO:0000256" key="1">
    <source>
        <dbReference type="ARBA" id="ARBA00000832"/>
    </source>
</evidence>
<proteinExistence type="inferred from homology"/>
<evidence type="ECO:0000256" key="6">
    <source>
        <dbReference type="ARBA" id="ARBA00020337"/>
    </source>
</evidence>
<dbReference type="PANTHER" id="PTHR11054:SF0">
    <property type="entry name" value="6-PHOSPHOGLUCONOLACTONASE"/>
    <property type="match status" value="1"/>
</dbReference>
<accession>A0A831SP52</accession>
<protein>
    <recommendedName>
        <fullName evidence="6 7">6-phosphogluconolactonase</fullName>
        <shortName evidence="7">6PGL</shortName>
        <ecNumber evidence="5 7">3.1.1.31</ecNumber>
    </recommendedName>
</protein>
<keyword evidence="7 9" id="KW-0378">Hydrolase</keyword>
<dbReference type="NCBIfam" id="TIGR01198">
    <property type="entry name" value="pgl"/>
    <property type="match status" value="1"/>
</dbReference>
<dbReference type="EC" id="3.1.1.31" evidence="5 7"/>
<evidence type="ECO:0000313" key="9">
    <source>
        <dbReference type="EMBL" id="HED30391.1"/>
    </source>
</evidence>
<dbReference type="SUPFAM" id="SSF100950">
    <property type="entry name" value="NagB/RpiA/CoA transferase-like"/>
    <property type="match status" value="1"/>
</dbReference>
<comment type="catalytic activity">
    <reaction evidence="1 7">
        <text>6-phospho-D-glucono-1,5-lactone + H2O = 6-phospho-D-gluconate + H(+)</text>
        <dbReference type="Rhea" id="RHEA:12556"/>
        <dbReference type="ChEBI" id="CHEBI:15377"/>
        <dbReference type="ChEBI" id="CHEBI:15378"/>
        <dbReference type="ChEBI" id="CHEBI:57955"/>
        <dbReference type="ChEBI" id="CHEBI:58759"/>
        <dbReference type="EC" id="3.1.1.31"/>
    </reaction>
</comment>
<dbReference type="UniPathway" id="UPA00115">
    <property type="reaction ID" value="UER00409"/>
</dbReference>
<evidence type="ECO:0000259" key="8">
    <source>
        <dbReference type="Pfam" id="PF01182"/>
    </source>
</evidence>
<dbReference type="GO" id="GO:0005975">
    <property type="term" value="P:carbohydrate metabolic process"/>
    <property type="evidence" value="ECO:0007669"/>
    <property type="project" value="UniProtKB-UniRule"/>
</dbReference>
<evidence type="ECO:0000256" key="7">
    <source>
        <dbReference type="RuleBase" id="RU365095"/>
    </source>
</evidence>
<feature type="domain" description="Glucosamine/galactosamine-6-phosphate isomerase" evidence="8">
    <location>
        <begin position="10"/>
        <end position="237"/>
    </location>
</feature>
<evidence type="ECO:0000256" key="5">
    <source>
        <dbReference type="ARBA" id="ARBA00013198"/>
    </source>
</evidence>
<comment type="similarity">
    <text evidence="4 7">Belongs to the glucosamine/galactosamine-6-phosphate isomerase family. 6-phosphogluconolactonase subfamily.</text>
</comment>
<evidence type="ECO:0000256" key="3">
    <source>
        <dbReference type="ARBA" id="ARBA00004961"/>
    </source>
</evidence>
<reference evidence="9" key="1">
    <citation type="journal article" date="2020" name="mSystems">
        <title>Genome- and Community-Level Interaction Insights into Carbon Utilization and Element Cycling Functions of Hydrothermarchaeota in Hydrothermal Sediment.</title>
        <authorList>
            <person name="Zhou Z."/>
            <person name="Liu Y."/>
            <person name="Xu W."/>
            <person name="Pan J."/>
            <person name="Luo Z.H."/>
            <person name="Li M."/>
        </authorList>
    </citation>
    <scope>NUCLEOTIDE SEQUENCE [LARGE SCALE GENOMIC DNA]</scope>
    <source>
        <strain evidence="9">SpSt-1181</strain>
    </source>
</reference>
<organism evidence="9">
    <name type="scientific">Prosthecochloris aestuarii</name>
    <dbReference type="NCBI Taxonomy" id="1102"/>
    <lineage>
        <taxon>Bacteria</taxon>
        <taxon>Pseudomonadati</taxon>
        <taxon>Chlorobiota</taxon>
        <taxon>Chlorobiia</taxon>
        <taxon>Chlorobiales</taxon>
        <taxon>Chlorobiaceae</taxon>
        <taxon>Prosthecochloris</taxon>
    </lineage>
</organism>
<dbReference type="AlphaFoldDB" id="A0A831SP52"/>
<comment type="caution">
    <text evidence="9">The sequence shown here is derived from an EMBL/GenBank/DDBJ whole genome shotgun (WGS) entry which is preliminary data.</text>
</comment>
<dbReference type="Pfam" id="PF01182">
    <property type="entry name" value="Glucosamine_iso"/>
    <property type="match status" value="1"/>
</dbReference>
<dbReference type="Gene3D" id="3.40.50.1360">
    <property type="match status" value="1"/>
</dbReference>
<dbReference type="InterPro" id="IPR037171">
    <property type="entry name" value="NagB/RpiA_transferase-like"/>
</dbReference>
<name>A0A831SP52_PROAE</name>